<comment type="caution">
    <text evidence="1">The sequence shown here is derived from an EMBL/GenBank/DDBJ whole genome shotgun (WGS) entry which is preliminary data.</text>
</comment>
<organism evidence="1 2">
    <name type="scientific">Pseudomonas ulcerans</name>
    <dbReference type="NCBI Taxonomy" id="3115852"/>
    <lineage>
        <taxon>Bacteria</taxon>
        <taxon>Pseudomonadati</taxon>
        <taxon>Pseudomonadota</taxon>
        <taxon>Gammaproteobacteria</taxon>
        <taxon>Pseudomonadales</taxon>
        <taxon>Pseudomonadaceae</taxon>
        <taxon>Pseudomonas</taxon>
    </lineage>
</organism>
<gene>
    <name evidence="1" type="ORF">V0R50_03410</name>
</gene>
<sequence length="93" mass="10799">MTQRTYPYVAWRLTRNFQILRVELVASGIYGSAYDRTATGHSYPLSELFASKEAAISEGERRLDELAAVLAKRQVNLERRRRELHEQRRANCS</sequence>
<dbReference type="EMBL" id="JAZDQJ010000002">
    <property type="protein sequence ID" value="MEE1932259.1"/>
    <property type="molecule type" value="Genomic_DNA"/>
</dbReference>
<name>A0ABU7HL45_9PSED</name>
<evidence type="ECO:0000313" key="1">
    <source>
        <dbReference type="EMBL" id="MEE1932259.1"/>
    </source>
</evidence>
<reference evidence="1 2" key="1">
    <citation type="submission" date="2024-01" db="EMBL/GenBank/DDBJ databases">
        <title>Unpublished Manusciprt.</title>
        <authorList>
            <person name="Duman M."/>
            <person name="Valdes E.G."/>
            <person name="Ajmi N."/>
            <person name="Altun S."/>
            <person name="Saticioglu I.B."/>
        </authorList>
    </citation>
    <scope>NUCLEOTIDE SEQUENCE [LARGE SCALE GENOMIC DNA]</scope>
    <source>
        <strain evidence="1 2">148P</strain>
    </source>
</reference>
<evidence type="ECO:0000313" key="2">
    <source>
        <dbReference type="Proteomes" id="UP001335100"/>
    </source>
</evidence>
<dbReference type="RefSeq" id="WP_330073211.1">
    <property type="nucleotide sequence ID" value="NZ_JAZDQJ010000002.1"/>
</dbReference>
<protein>
    <submittedName>
        <fullName evidence="1">Uncharacterized protein</fullName>
    </submittedName>
</protein>
<accession>A0ABU7HL45</accession>
<proteinExistence type="predicted"/>
<dbReference type="Proteomes" id="UP001335100">
    <property type="component" value="Unassembled WGS sequence"/>
</dbReference>
<keyword evidence="2" id="KW-1185">Reference proteome</keyword>